<accession>A0A5C7FRY4</accession>
<dbReference type="PRINTS" id="PR00377">
    <property type="entry name" value="IMPHPHTASES"/>
</dbReference>
<protein>
    <recommendedName>
        <fullName evidence="3">inositol-phosphate phosphatase</fullName>
        <ecNumber evidence="3">3.1.3.25</ecNumber>
    </recommendedName>
</protein>
<evidence type="ECO:0000256" key="2">
    <source>
        <dbReference type="ARBA" id="ARBA00001946"/>
    </source>
</evidence>
<evidence type="ECO:0000256" key="5">
    <source>
        <dbReference type="ARBA" id="ARBA00022801"/>
    </source>
</evidence>
<keyword evidence="4 7" id="KW-0479">Metal-binding</keyword>
<dbReference type="Pfam" id="PF00459">
    <property type="entry name" value="Inositol_P"/>
    <property type="match status" value="1"/>
</dbReference>
<dbReference type="GO" id="GO:0008934">
    <property type="term" value="F:inositol monophosphate 1-phosphatase activity"/>
    <property type="evidence" value="ECO:0007669"/>
    <property type="project" value="TreeGrafter"/>
</dbReference>
<dbReference type="InterPro" id="IPR020583">
    <property type="entry name" value="Inositol_monoP_metal-BS"/>
</dbReference>
<dbReference type="EC" id="3.1.3.25" evidence="3"/>
<evidence type="ECO:0000256" key="7">
    <source>
        <dbReference type="PIRSR" id="PIRSR600760-2"/>
    </source>
</evidence>
<dbReference type="AlphaFoldDB" id="A0A5C7FRY4"/>
<proteinExistence type="predicted"/>
<dbReference type="PROSITE" id="PS00629">
    <property type="entry name" value="IMP_1"/>
    <property type="match status" value="1"/>
</dbReference>
<comment type="cofactor">
    <cofactor evidence="2 7">
        <name>Mg(2+)</name>
        <dbReference type="ChEBI" id="CHEBI:18420"/>
    </cofactor>
</comment>
<feature type="binding site" evidence="7">
    <location>
        <position position="68"/>
    </location>
    <ligand>
        <name>Mg(2+)</name>
        <dbReference type="ChEBI" id="CHEBI:18420"/>
        <label>1</label>
        <note>catalytic</note>
    </ligand>
</feature>
<dbReference type="Gene3D" id="3.30.540.10">
    <property type="entry name" value="Fructose-1,6-Bisphosphatase, subunit A, domain 1"/>
    <property type="match status" value="1"/>
</dbReference>
<keyword evidence="6 7" id="KW-0460">Magnesium</keyword>
<dbReference type="GO" id="GO:0046854">
    <property type="term" value="P:phosphatidylinositol phosphate biosynthetic process"/>
    <property type="evidence" value="ECO:0007669"/>
    <property type="project" value="InterPro"/>
</dbReference>
<evidence type="ECO:0000313" key="8">
    <source>
        <dbReference type="EMBL" id="WWD78748.1"/>
    </source>
</evidence>
<dbReference type="GO" id="GO:0007165">
    <property type="term" value="P:signal transduction"/>
    <property type="evidence" value="ECO:0007669"/>
    <property type="project" value="TreeGrafter"/>
</dbReference>
<reference evidence="8 9" key="1">
    <citation type="submission" date="2024-01" db="EMBL/GenBank/DDBJ databases">
        <title>Complete Genome Sequence of Alkalicoccus halolimnae BZ-SZ-XJ29T, a Moderately Halophilic Bacterium Isolated from a Salt Lake.</title>
        <authorList>
            <person name="Zhao B."/>
        </authorList>
    </citation>
    <scope>NUCLEOTIDE SEQUENCE [LARGE SCALE GENOMIC DNA]</scope>
    <source>
        <strain evidence="8 9">BZ-SZ-XJ29</strain>
    </source>
</reference>
<evidence type="ECO:0000256" key="3">
    <source>
        <dbReference type="ARBA" id="ARBA00013106"/>
    </source>
</evidence>
<dbReference type="GO" id="GO:0006020">
    <property type="term" value="P:inositol metabolic process"/>
    <property type="evidence" value="ECO:0007669"/>
    <property type="project" value="TreeGrafter"/>
</dbReference>
<keyword evidence="5" id="KW-0378">Hydrolase</keyword>
<gene>
    <name evidence="8" type="ORF">FTX54_009935</name>
</gene>
<name>A0A5C7FRY4_9BACI</name>
<dbReference type="InterPro" id="IPR000760">
    <property type="entry name" value="Inositol_monophosphatase-like"/>
</dbReference>
<dbReference type="Proteomes" id="UP000321816">
    <property type="component" value="Chromosome"/>
</dbReference>
<dbReference type="CDD" id="cd01637">
    <property type="entry name" value="IMPase_like"/>
    <property type="match status" value="1"/>
</dbReference>
<evidence type="ECO:0000256" key="4">
    <source>
        <dbReference type="ARBA" id="ARBA00022723"/>
    </source>
</evidence>
<dbReference type="KEGG" id="ahal:FTX54_009935"/>
<dbReference type="OrthoDB" id="9772456at2"/>
<dbReference type="EMBL" id="CP144914">
    <property type="protein sequence ID" value="WWD78748.1"/>
    <property type="molecule type" value="Genomic_DNA"/>
</dbReference>
<comment type="catalytic activity">
    <reaction evidence="1">
        <text>a myo-inositol phosphate + H2O = myo-inositol + phosphate</text>
        <dbReference type="Rhea" id="RHEA:24056"/>
        <dbReference type="ChEBI" id="CHEBI:15377"/>
        <dbReference type="ChEBI" id="CHEBI:17268"/>
        <dbReference type="ChEBI" id="CHEBI:43474"/>
        <dbReference type="ChEBI" id="CHEBI:84139"/>
        <dbReference type="EC" id="3.1.3.25"/>
    </reaction>
</comment>
<dbReference type="PANTHER" id="PTHR20854">
    <property type="entry name" value="INOSITOL MONOPHOSPHATASE"/>
    <property type="match status" value="1"/>
</dbReference>
<evidence type="ECO:0000256" key="1">
    <source>
        <dbReference type="ARBA" id="ARBA00001033"/>
    </source>
</evidence>
<dbReference type="InterPro" id="IPR020550">
    <property type="entry name" value="Inositol_monophosphatase_CS"/>
</dbReference>
<dbReference type="PANTHER" id="PTHR20854:SF4">
    <property type="entry name" value="INOSITOL-1-MONOPHOSPHATASE-RELATED"/>
    <property type="match status" value="1"/>
</dbReference>
<dbReference type="PROSITE" id="PS00630">
    <property type="entry name" value="IMP_2"/>
    <property type="match status" value="1"/>
</dbReference>
<keyword evidence="9" id="KW-1185">Reference proteome</keyword>
<feature type="binding site" evidence="7">
    <location>
        <position position="208"/>
    </location>
    <ligand>
        <name>Mg(2+)</name>
        <dbReference type="ChEBI" id="CHEBI:18420"/>
        <label>1</label>
        <note>catalytic</note>
    </ligand>
</feature>
<evidence type="ECO:0000313" key="9">
    <source>
        <dbReference type="Proteomes" id="UP000321816"/>
    </source>
</evidence>
<feature type="binding site" evidence="7">
    <location>
        <position position="88"/>
    </location>
    <ligand>
        <name>Mg(2+)</name>
        <dbReference type="ChEBI" id="CHEBI:18420"/>
        <label>1</label>
        <note>catalytic</note>
    </ligand>
</feature>
<sequence length="257" mass="28856">MDKNMLKDTAVSYVKEAADYIREQMKYTYGIDTKEDKDDLVTDVDRNVEKFFKDKISKNFSEHRLMGEEGSFENIKDLDGVVWILDPIDGTINFVHMGTNFAISVGIFEDGVPLIGVIYDVMNRELFVSVKGEGAYLNDQRLPLLKERPLDEALVSFNTGWVLKDKDLQSVVEQVRGTRSYGVAAIEIAYVAAGRLDAYISKKLAPWDIAGGCALLNEVGGVATNYRGEKLTFLDVDTLFAANPSIYKQIEKELKSR</sequence>
<feature type="binding site" evidence="7">
    <location>
        <position position="89"/>
    </location>
    <ligand>
        <name>Mg(2+)</name>
        <dbReference type="ChEBI" id="CHEBI:18420"/>
        <label>1</label>
        <note>catalytic</note>
    </ligand>
</feature>
<organism evidence="8 9">
    <name type="scientific">Alkalicoccus halolimnae</name>
    <dbReference type="NCBI Taxonomy" id="1667239"/>
    <lineage>
        <taxon>Bacteria</taxon>
        <taxon>Bacillati</taxon>
        <taxon>Bacillota</taxon>
        <taxon>Bacilli</taxon>
        <taxon>Bacillales</taxon>
        <taxon>Bacillaceae</taxon>
        <taxon>Alkalicoccus</taxon>
    </lineage>
</organism>
<dbReference type="FunFam" id="3.30.540.10:FF:000003">
    <property type="entry name" value="Inositol-1-monophosphatase"/>
    <property type="match status" value="1"/>
</dbReference>
<dbReference type="RefSeq" id="WP_147802442.1">
    <property type="nucleotide sequence ID" value="NZ_CP144914.1"/>
</dbReference>
<dbReference type="GO" id="GO:0046872">
    <property type="term" value="F:metal ion binding"/>
    <property type="evidence" value="ECO:0007669"/>
    <property type="project" value="UniProtKB-KW"/>
</dbReference>
<feature type="binding site" evidence="7">
    <location>
        <position position="86"/>
    </location>
    <ligand>
        <name>Mg(2+)</name>
        <dbReference type="ChEBI" id="CHEBI:18420"/>
        <label>1</label>
        <note>catalytic</note>
    </ligand>
</feature>
<evidence type="ECO:0000256" key="6">
    <source>
        <dbReference type="ARBA" id="ARBA00022842"/>
    </source>
</evidence>
<dbReference type="Gene3D" id="3.40.190.80">
    <property type="match status" value="1"/>
</dbReference>
<dbReference type="SUPFAM" id="SSF56655">
    <property type="entry name" value="Carbohydrate phosphatase"/>
    <property type="match status" value="1"/>
</dbReference>